<dbReference type="Proteomes" id="UP000001555">
    <property type="component" value="Unassembled WGS sequence"/>
</dbReference>
<dbReference type="GO" id="GO:0006357">
    <property type="term" value="P:regulation of transcription by RNA polymerase II"/>
    <property type="evidence" value="ECO:0000318"/>
    <property type="project" value="GO_Central"/>
</dbReference>
<evidence type="ECO:0000259" key="8">
    <source>
        <dbReference type="PROSITE" id="PS50071"/>
    </source>
</evidence>
<dbReference type="Gene3D" id="1.10.10.60">
    <property type="entry name" value="Homeodomain-like"/>
    <property type="match status" value="1"/>
</dbReference>
<dbReference type="OrthoDB" id="6515173at2759"/>
<dbReference type="SUPFAM" id="SSF46689">
    <property type="entry name" value="Homeodomain-like"/>
    <property type="match status" value="1"/>
</dbReference>
<evidence type="ECO:0000256" key="6">
    <source>
        <dbReference type="RuleBase" id="RU000682"/>
    </source>
</evidence>
<dbReference type="GO" id="GO:0005634">
    <property type="term" value="C:nucleus"/>
    <property type="evidence" value="ECO:0007669"/>
    <property type="project" value="UniProtKB-SubCell"/>
</dbReference>
<dbReference type="PROSITE" id="PS00027">
    <property type="entry name" value="HOMEOBOX_1"/>
    <property type="match status" value="1"/>
</dbReference>
<dbReference type="VEuPathDB" id="VectorBase:ISCP_001138"/>
<dbReference type="EMBL" id="ABJB010979140">
    <property type="status" value="NOT_ANNOTATED_CDS"/>
    <property type="molecule type" value="Genomic_DNA"/>
</dbReference>
<evidence type="ECO:0000313" key="11">
    <source>
        <dbReference type="Proteomes" id="UP000001555"/>
    </source>
</evidence>
<dbReference type="GO" id="GO:0045944">
    <property type="term" value="P:positive regulation of transcription by RNA polymerase II"/>
    <property type="evidence" value="ECO:0007669"/>
    <property type="project" value="InterPro"/>
</dbReference>
<dbReference type="InParanoid" id="B7PAX3"/>
<evidence type="ECO:0000313" key="10">
    <source>
        <dbReference type="EnsemblMetazoa" id="ISCW002341-PA"/>
    </source>
</evidence>
<feature type="region of interest" description="Disordered" evidence="7">
    <location>
        <begin position="43"/>
        <end position="66"/>
    </location>
</feature>
<dbReference type="Gene3D" id="1.10.287.160">
    <property type="entry name" value="HR1 repeat"/>
    <property type="match status" value="1"/>
</dbReference>
<evidence type="ECO:0000256" key="2">
    <source>
        <dbReference type="ARBA" id="ARBA00023125"/>
    </source>
</evidence>
<feature type="compositionally biased region" description="Basic and acidic residues" evidence="7">
    <location>
        <begin position="142"/>
        <end position="159"/>
    </location>
</feature>
<dbReference type="Pfam" id="PF00046">
    <property type="entry name" value="Homeodomain"/>
    <property type="match status" value="1"/>
</dbReference>
<keyword evidence="4 5" id="KW-0539">Nucleus</keyword>
<keyword evidence="2 5" id="KW-0238">DNA-binding</keyword>
<evidence type="ECO:0000256" key="3">
    <source>
        <dbReference type="ARBA" id="ARBA00023155"/>
    </source>
</evidence>
<dbReference type="SMART" id="SM00389">
    <property type="entry name" value="HOX"/>
    <property type="match status" value="1"/>
</dbReference>
<organism>
    <name type="scientific">Ixodes scapularis</name>
    <name type="common">Black-legged tick</name>
    <name type="synonym">Deer tick</name>
    <dbReference type="NCBI Taxonomy" id="6945"/>
    <lineage>
        <taxon>Eukaryota</taxon>
        <taxon>Metazoa</taxon>
        <taxon>Ecdysozoa</taxon>
        <taxon>Arthropoda</taxon>
        <taxon>Chelicerata</taxon>
        <taxon>Arachnida</taxon>
        <taxon>Acari</taxon>
        <taxon>Parasitiformes</taxon>
        <taxon>Ixodida</taxon>
        <taxon>Ixodoidea</taxon>
        <taxon>Ixodidae</taxon>
        <taxon>Ixodinae</taxon>
        <taxon>Ixodes</taxon>
    </lineage>
</organism>
<sequence>MPQMYSCGLSKDRELLAEAQLMQADPKAKIDYIRMMMAHLRQSQDAHAKGNHANGTATDKGGTNNHLDSAVVAGKVVEGTSPLELQMEDLRHRLKGECAVIEGAKSVPKLCQGSKVFQEGPAGVPVHPTKPSTGLSRYPAHGTEKGRVDTNETTKESQERNHCGRRWECRKICGGAAVQEVGVKDSVEFLYQRGATVDQAHKAIREYEEQARKLLRKYVLHLGLNEVLQGTVEYLMAKLEETWKERRPSLASVRYRSGNPRGHEQQKQCRNRTTLTVYQMAELEKAFHQNRYPDICSKEELASKIQLPEARVRVWFQNRRAKQRERECHDSTTPSNSRISWPSPWRQETPGSLGVDVPKRFPNSYTGETYANSSQDPPVKLLNDASSLASSAFRAHASDQASVTPTPAAGMPTALEPRPEAADLLQMTLDSAAKN</sequence>
<keyword evidence="9" id="KW-0378">Hydrolase</keyword>
<keyword evidence="3 5" id="KW-0371">Homeobox</keyword>
<dbReference type="InterPro" id="IPR043562">
    <property type="entry name" value="RAX/RAX2"/>
</dbReference>
<accession>B7PAX3</accession>
<dbReference type="GO" id="GO:0016787">
    <property type="term" value="F:hydrolase activity"/>
    <property type="evidence" value="ECO:0007669"/>
    <property type="project" value="UniProtKB-KW"/>
</dbReference>
<dbReference type="InterPro" id="IPR009057">
    <property type="entry name" value="Homeodomain-like_sf"/>
</dbReference>
<dbReference type="GO" id="GO:0000978">
    <property type="term" value="F:RNA polymerase II cis-regulatory region sequence-specific DNA binding"/>
    <property type="evidence" value="ECO:0000318"/>
    <property type="project" value="GO_Central"/>
</dbReference>
<feature type="compositionally biased region" description="Polar residues" evidence="7">
    <location>
        <begin position="331"/>
        <end position="340"/>
    </location>
</feature>
<dbReference type="VEuPathDB" id="VectorBase:ISCI002341"/>
<evidence type="ECO:0000256" key="7">
    <source>
        <dbReference type="SAM" id="MobiDB-lite"/>
    </source>
</evidence>
<dbReference type="HOGENOM" id="CLU_630520_0_0_1"/>
<dbReference type="EMBL" id="ABJB010164601">
    <property type="status" value="NOT_ANNOTATED_CDS"/>
    <property type="molecule type" value="Genomic_DNA"/>
</dbReference>
<dbReference type="EMBL" id="ABJB010007515">
    <property type="status" value="NOT_ANNOTATED_CDS"/>
    <property type="molecule type" value="Genomic_DNA"/>
</dbReference>
<dbReference type="VEuPathDB" id="VectorBase:ISCP_008118"/>
<feature type="region of interest" description="Disordered" evidence="7">
    <location>
        <begin position="122"/>
        <end position="159"/>
    </location>
</feature>
<feature type="domain" description="Homeobox" evidence="8">
    <location>
        <begin position="266"/>
        <end position="326"/>
    </location>
</feature>
<dbReference type="PROSITE" id="PS50071">
    <property type="entry name" value="HOMEOBOX_2"/>
    <property type="match status" value="1"/>
</dbReference>
<feature type="compositionally biased region" description="Polar residues" evidence="7">
    <location>
        <begin position="53"/>
        <end position="66"/>
    </location>
</feature>
<dbReference type="EMBL" id="ABJB010480355">
    <property type="status" value="NOT_ANNOTATED_CDS"/>
    <property type="molecule type" value="Genomic_DNA"/>
</dbReference>
<dbReference type="InterPro" id="IPR017970">
    <property type="entry name" value="Homeobox_CS"/>
</dbReference>
<dbReference type="InterPro" id="IPR036274">
    <property type="entry name" value="HR1_rpt_sf"/>
</dbReference>
<dbReference type="CDD" id="cd00086">
    <property type="entry name" value="homeodomain"/>
    <property type="match status" value="1"/>
</dbReference>
<evidence type="ECO:0000313" key="9">
    <source>
        <dbReference type="EMBL" id="EEC03745.1"/>
    </source>
</evidence>
<gene>
    <name evidence="9" type="ORF">IscW_ISCW002341</name>
</gene>
<dbReference type="VEuPathDB" id="VectorBase:ISCW002341"/>
<name>B7PAX3_IXOSC</name>
<feature type="region of interest" description="Disordered" evidence="7">
    <location>
        <begin position="392"/>
        <end position="415"/>
    </location>
</feature>
<keyword evidence="11" id="KW-1185">Reference proteome</keyword>
<dbReference type="PANTHER" id="PTHR46271">
    <property type="entry name" value="HOMEOBOX PROTEIN, PUTATIVE-RELATED"/>
    <property type="match status" value="1"/>
</dbReference>
<dbReference type="EMBL" id="ABJB010870758">
    <property type="status" value="NOT_ANNOTATED_CDS"/>
    <property type="molecule type" value="Genomic_DNA"/>
</dbReference>
<feature type="region of interest" description="Disordered" evidence="7">
    <location>
        <begin position="325"/>
        <end position="358"/>
    </location>
</feature>
<evidence type="ECO:0000256" key="1">
    <source>
        <dbReference type="ARBA" id="ARBA00004123"/>
    </source>
</evidence>
<comment type="subcellular location">
    <subcellularLocation>
        <location evidence="1 5 6">Nucleus</location>
    </subcellularLocation>
</comment>
<proteinExistence type="predicted"/>
<dbReference type="EnsemblMetazoa" id="ISCW002341-RA">
    <property type="protein sequence ID" value="ISCW002341-PA"/>
    <property type="gene ID" value="ISCW002341"/>
</dbReference>
<reference evidence="10" key="2">
    <citation type="submission" date="2020-05" db="UniProtKB">
        <authorList>
            <consortium name="EnsemblMetazoa"/>
        </authorList>
    </citation>
    <scope>IDENTIFICATION</scope>
    <source>
        <strain evidence="10">wikel</strain>
    </source>
</reference>
<dbReference type="EMBL" id="DS673447">
    <property type="protein sequence ID" value="EEC03745.1"/>
    <property type="molecule type" value="Genomic_DNA"/>
</dbReference>
<evidence type="ECO:0000256" key="4">
    <source>
        <dbReference type="ARBA" id="ARBA00023242"/>
    </source>
</evidence>
<dbReference type="PANTHER" id="PTHR46271:SF4">
    <property type="entry name" value="HOMEOBOX PROTEIN, PUTATIVE-RELATED"/>
    <property type="match status" value="1"/>
</dbReference>
<dbReference type="FunFam" id="1.10.10.60:FF:000679">
    <property type="entry name" value="Homeobox protein aristaless"/>
    <property type="match status" value="1"/>
</dbReference>
<dbReference type="GO" id="GO:0000981">
    <property type="term" value="F:DNA-binding transcription factor activity, RNA polymerase II-specific"/>
    <property type="evidence" value="ECO:0000318"/>
    <property type="project" value="GO_Central"/>
</dbReference>
<reference evidence="9 11" key="1">
    <citation type="submission" date="2008-03" db="EMBL/GenBank/DDBJ databases">
        <title>Annotation of Ixodes scapularis.</title>
        <authorList>
            <consortium name="Ixodes scapularis Genome Project Consortium"/>
            <person name="Caler E."/>
            <person name="Hannick L.I."/>
            <person name="Bidwell S."/>
            <person name="Joardar V."/>
            <person name="Thiagarajan M."/>
            <person name="Amedeo P."/>
            <person name="Galinsky K.J."/>
            <person name="Schobel S."/>
            <person name="Inman J."/>
            <person name="Hostetler J."/>
            <person name="Miller J."/>
            <person name="Hammond M."/>
            <person name="Megy K."/>
            <person name="Lawson D."/>
            <person name="Kodira C."/>
            <person name="Sutton G."/>
            <person name="Meyer J."/>
            <person name="Hill C.A."/>
            <person name="Birren B."/>
            <person name="Nene V."/>
            <person name="Collins F."/>
            <person name="Alarcon-Chaidez F."/>
            <person name="Wikel S."/>
            <person name="Strausberg R."/>
        </authorList>
    </citation>
    <scope>NUCLEOTIDE SEQUENCE [LARGE SCALE GENOMIC DNA]</scope>
    <source>
        <strain evidence="11">Wikel</strain>
        <strain evidence="9">Wikel colony</strain>
    </source>
</reference>
<dbReference type="AlphaFoldDB" id="B7PAX3"/>
<dbReference type="InterPro" id="IPR001356">
    <property type="entry name" value="HD"/>
</dbReference>
<dbReference type="SUPFAM" id="SSF46585">
    <property type="entry name" value="HR1 repeat"/>
    <property type="match status" value="1"/>
</dbReference>
<feature type="DNA-binding region" description="Homeobox" evidence="5">
    <location>
        <begin position="268"/>
        <end position="327"/>
    </location>
</feature>
<dbReference type="EC" id="3.5.4.4" evidence="9"/>
<evidence type="ECO:0000256" key="5">
    <source>
        <dbReference type="PROSITE-ProRule" id="PRU00108"/>
    </source>
</evidence>
<protein>
    <submittedName>
        <fullName evidence="9 10">Retinal homeobox protein, putative</fullName>
        <ecNumber evidence="9">3.5.4.4</ecNumber>
    </submittedName>
</protein>
<dbReference type="PaxDb" id="6945-B7PAX3"/>